<evidence type="ECO:0000313" key="1">
    <source>
        <dbReference type="EMBL" id="AJZ62684.1"/>
    </source>
</evidence>
<dbReference type="Proteomes" id="UP000032614">
    <property type="component" value="Chromosome 2"/>
</dbReference>
<dbReference type="EMBL" id="CP010027">
    <property type="protein sequence ID" value="AJZ62684.1"/>
    <property type="molecule type" value="Genomic_DNA"/>
</dbReference>
<proteinExistence type="predicted"/>
<accession>A0AAU8T954</accession>
<sequence>MTLYQDVLLELVTFANYLKGLSSGPVWALSVVIAGVLAKVAGVPQFAASLYKAYRSLSAEKLAAFLEAETSVTSFSPSEIRSATTKYVWPNCSAIDPSDQPDLRNVTVLAPALKTVSEILGETHARAHMILLADSGMGKTTFCLNFYAEEMRKRPKRRRRVAIVPLGRPDAMNQITSIKDKRNTVLILDAFDEDPQAIEKPFDRLAALMSEAANCPWVLVTCRSQFFPSDHQIPTSSGVMHAGPRGAGKGREYPLRKLFLAPFSEKQVQAYIRSHFPWWKIGSLGRRKLAMDTIHSIGELAVRPMLLELVPDLVREHLTVRELFGLYEYMVQKWLERERGWVDGNVLLTVSKLLAVDLYLQQMSGGDDRMLAEDLHARAIARGSPIKQWELNSRSLLNRDTRGYFKFAHRSILEYLFVVSAIEGEARCFDVAWTDLMKQLFLSWGYHRVDPASEERAREILESRLDSTGILPFRHEIGGPALSSEADVKRSLSPLNLGLRPIPQGWRSGTVSVERGRGLITVRDIGYGHTWLLIDTLVPSGLPDMHIYRDTLNSVAKEVYRTLNLGRSLAVGDLGSNQGTGGRLPSLHEMWTLWECEQVISQYDSTLRFLDRRELYWLGDALGVGRYMVCGVGMKPSVSPRMRLLAEHVGTRSKESFRVYEVIQTQAAAVGDEFSAMSIRIL</sequence>
<protein>
    <submittedName>
        <fullName evidence="1">NACHT domain protein</fullName>
    </submittedName>
</protein>
<evidence type="ECO:0000313" key="2">
    <source>
        <dbReference type="Proteomes" id="UP000032614"/>
    </source>
</evidence>
<dbReference type="AlphaFoldDB" id="A0AAU8T954"/>
<dbReference type="GeneID" id="66519904"/>
<organism evidence="1 2">
    <name type="scientific">Paraburkholderia fungorum</name>
    <dbReference type="NCBI Taxonomy" id="134537"/>
    <lineage>
        <taxon>Bacteria</taxon>
        <taxon>Pseudomonadati</taxon>
        <taxon>Pseudomonadota</taxon>
        <taxon>Betaproteobacteria</taxon>
        <taxon>Burkholderiales</taxon>
        <taxon>Burkholderiaceae</taxon>
        <taxon>Paraburkholderia</taxon>
    </lineage>
</organism>
<reference evidence="1 2" key="1">
    <citation type="journal article" date="2015" name="Genome Announc.">
        <title>Complete genome sequences for 59 burkholderia isolates, both pathogenic and near neighbor.</title>
        <authorList>
            <person name="Johnson S.L."/>
            <person name="Bishop-Lilly K.A."/>
            <person name="Ladner J.T."/>
            <person name="Daligault H.E."/>
            <person name="Davenport K.W."/>
            <person name="Jaissle J."/>
            <person name="Frey K.G."/>
            <person name="Koroleva G.I."/>
            <person name="Bruce D.C."/>
            <person name="Coyne S.R."/>
            <person name="Broomall S.M."/>
            <person name="Li P.E."/>
            <person name="Teshima H."/>
            <person name="Gibbons H.S."/>
            <person name="Palacios G.F."/>
            <person name="Rosenzweig C.N."/>
            <person name="Redden C.L."/>
            <person name="Xu Y."/>
            <person name="Minogue T.D."/>
            <person name="Chain P.S."/>
        </authorList>
    </citation>
    <scope>NUCLEOTIDE SEQUENCE [LARGE SCALE GENOMIC DNA]</scope>
    <source>
        <strain evidence="1 2">ATCC BAA-463</strain>
    </source>
</reference>
<dbReference type="RefSeq" id="WP_046572474.1">
    <property type="nucleotide sequence ID" value="NZ_CP010027.1"/>
</dbReference>
<name>A0AAU8T954_9BURK</name>
<dbReference type="KEGG" id="bfn:OI25_6119"/>
<gene>
    <name evidence="1" type="ORF">OI25_6119</name>
</gene>